<protein>
    <recommendedName>
        <fullName evidence="4">Orphan protein</fullName>
    </recommendedName>
</protein>
<keyword evidence="3" id="KW-1185">Reference proteome</keyword>
<dbReference type="RefSeq" id="WP_229369834.1">
    <property type="nucleotide sequence ID" value="NZ_JAKIKU010000007.1"/>
</dbReference>
<organism evidence="2 3">
    <name type="scientific">Shewanella electrodiphila</name>
    <dbReference type="NCBI Taxonomy" id="934143"/>
    <lineage>
        <taxon>Bacteria</taxon>
        <taxon>Pseudomonadati</taxon>
        <taxon>Pseudomonadota</taxon>
        <taxon>Gammaproteobacteria</taxon>
        <taxon>Alteromonadales</taxon>
        <taxon>Shewanellaceae</taxon>
        <taxon>Shewanella</taxon>
    </lineage>
</organism>
<reference evidence="2 3" key="1">
    <citation type="submission" date="2022-01" db="EMBL/GenBank/DDBJ databases">
        <title>Whole genome-based taxonomy of the Shewanellaceae.</title>
        <authorList>
            <person name="Martin-Rodriguez A.J."/>
        </authorList>
    </citation>
    <scope>NUCLEOTIDE SEQUENCE [LARGE SCALE GENOMIC DNA]</scope>
    <source>
        <strain evidence="2 3">DSM 24955</strain>
    </source>
</reference>
<evidence type="ECO:0000313" key="2">
    <source>
        <dbReference type="EMBL" id="MCL1046413.1"/>
    </source>
</evidence>
<evidence type="ECO:0008006" key="4">
    <source>
        <dbReference type="Google" id="ProtNLM"/>
    </source>
</evidence>
<dbReference type="EMBL" id="JAKIKU010000007">
    <property type="protein sequence ID" value="MCL1046413.1"/>
    <property type="molecule type" value="Genomic_DNA"/>
</dbReference>
<feature type="signal peptide" evidence="1">
    <location>
        <begin position="1"/>
        <end position="24"/>
    </location>
</feature>
<feature type="chain" id="PRO_5045916004" description="Orphan protein" evidence="1">
    <location>
        <begin position="25"/>
        <end position="170"/>
    </location>
</feature>
<keyword evidence="1" id="KW-0732">Signal</keyword>
<name>A0ABT0KRD0_9GAMM</name>
<gene>
    <name evidence="2" type="ORF">L2737_13935</name>
</gene>
<evidence type="ECO:0000256" key="1">
    <source>
        <dbReference type="SAM" id="SignalP"/>
    </source>
</evidence>
<evidence type="ECO:0000313" key="3">
    <source>
        <dbReference type="Proteomes" id="UP001202134"/>
    </source>
</evidence>
<dbReference type="Pfam" id="PF20420">
    <property type="entry name" value="DUF6702"/>
    <property type="match status" value="1"/>
</dbReference>
<accession>A0ABT0KRD0</accession>
<proteinExistence type="predicted"/>
<dbReference type="Proteomes" id="UP001202134">
    <property type="component" value="Unassembled WGS sequence"/>
</dbReference>
<comment type="caution">
    <text evidence="2">The sequence shown here is derived from an EMBL/GenBank/DDBJ whole genome shotgun (WGS) entry which is preliminary data.</text>
</comment>
<dbReference type="InterPro" id="IPR046525">
    <property type="entry name" value="DUF6702"/>
</dbReference>
<sequence>MSRAIIAISLLFVAVFSFSTNTWAHQQKESYSNVLFNERTGNLEVQHRFYLHDAEHAAKRLFDSNTDLIKEPVSRDAFAYYVQDKFHIADDKQQTIKLNLVGTEVEGKYLWVYQETQINHQTMSSFYIKMESLQELWPSQLNYINVEREKQVKSLRLSAGDAWQHLSLDK</sequence>